<comment type="caution">
    <text evidence="12">The sequence shown here is derived from an EMBL/GenBank/DDBJ whole genome shotgun (WGS) entry which is preliminary data.</text>
</comment>
<feature type="domain" description="Asn/Gln amidotransferase" evidence="11">
    <location>
        <begin position="327"/>
        <end position="497"/>
    </location>
</feature>
<dbReference type="Gene3D" id="1.10.10.410">
    <property type="match status" value="1"/>
</dbReference>
<keyword evidence="5 10" id="KW-0067">ATP-binding</keyword>
<keyword evidence="12" id="KW-0808">Transferase</keyword>
<dbReference type="SMART" id="SM00845">
    <property type="entry name" value="GatB_Yqey"/>
    <property type="match status" value="1"/>
</dbReference>
<dbReference type="HAMAP" id="MF_00121">
    <property type="entry name" value="GatB"/>
    <property type="match status" value="1"/>
</dbReference>
<dbReference type="Pfam" id="PF02934">
    <property type="entry name" value="GatB_N"/>
    <property type="match status" value="1"/>
</dbReference>
<dbReference type="FunFam" id="1.10.10.410:FF:000001">
    <property type="entry name" value="Aspartyl/glutamyl-tRNA(Asn/Gln) amidotransferase subunit B"/>
    <property type="match status" value="1"/>
</dbReference>
<dbReference type="InterPro" id="IPR018027">
    <property type="entry name" value="Asn/Gln_amidotransferase"/>
</dbReference>
<comment type="function">
    <text evidence="7 10">Allows the formation of correctly charged Asn-tRNA(Asn) or Gln-tRNA(Gln) through the transamidation of misacylated Asp-tRNA(Asn) or Glu-tRNA(Gln) in organisms which lack either or both of asparaginyl-tRNA or glutaminyl-tRNA synthetases. The reaction takes place in the presence of glutamine and ATP through an activated phospho-Asp-tRNA(Asn) or phospho-Glu-tRNA(Gln).</text>
</comment>
<dbReference type="GO" id="GO:0006412">
    <property type="term" value="P:translation"/>
    <property type="evidence" value="ECO:0007669"/>
    <property type="project" value="UniProtKB-UniRule"/>
</dbReference>
<dbReference type="InterPro" id="IPR017958">
    <property type="entry name" value="Gln-tRNA_amidoTrfase_suB_CS"/>
</dbReference>
<evidence type="ECO:0000256" key="2">
    <source>
        <dbReference type="ARBA" id="ARBA00011123"/>
    </source>
</evidence>
<dbReference type="InterPro" id="IPR014746">
    <property type="entry name" value="Gln_synth/guanido_kin_cat_dom"/>
</dbReference>
<evidence type="ECO:0000256" key="9">
    <source>
        <dbReference type="ARBA" id="ARBA00047913"/>
    </source>
</evidence>
<dbReference type="GO" id="GO:0005524">
    <property type="term" value="F:ATP binding"/>
    <property type="evidence" value="ECO:0007669"/>
    <property type="project" value="UniProtKB-KW"/>
</dbReference>
<gene>
    <name evidence="10" type="primary">gatB</name>
    <name evidence="12" type="ORF">COX77_03615</name>
</gene>
<dbReference type="InterPro" id="IPR017959">
    <property type="entry name" value="Asn/Gln-tRNA_amidoTrfase_suB/E"/>
</dbReference>
<dbReference type="NCBIfam" id="TIGR00133">
    <property type="entry name" value="gatB"/>
    <property type="match status" value="1"/>
</dbReference>
<dbReference type="PANTHER" id="PTHR11659:SF4">
    <property type="entry name" value="ASPARTYL_GLUTAMYL-TRNA(GLN) AMIDOTRANSFERASE SUBUNIT B_E CATALYTIC DOMAIN-CONTAINING PROTEIN"/>
    <property type="match status" value="1"/>
</dbReference>
<comment type="catalytic activity">
    <reaction evidence="9 10">
        <text>L-glutamyl-tRNA(Gln) + L-glutamine + ATP + H2O = L-glutaminyl-tRNA(Gln) + L-glutamate + ADP + phosphate + H(+)</text>
        <dbReference type="Rhea" id="RHEA:17521"/>
        <dbReference type="Rhea" id="RHEA-COMP:9681"/>
        <dbReference type="Rhea" id="RHEA-COMP:9684"/>
        <dbReference type="ChEBI" id="CHEBI:15377"/>
        <dbReference type="ChEBI" id="CHEBI:15378"/>
        <dbReference type="ChEBI" id="CHEBI:29985"/>
        <dbReference type="ChEBI" id="CHEBI:30616"/>
        <dbReference type="ChEBI" id="CHEBI:43474"/>
        <dbReference type="ChEBI" id="CHEBI:58359"/>
        <dbReference type="ChEBI" id="CHEBI:78520"/>
        <dbReference type="ChEBI" id="CHEBI:78521"/>
        <dbReference type="ChEBI" id="CHEBI:456216"/>
    </reaction>
</comment>
<dbReference type="EMBL" id="PFPO01000071">
    <property type="protein sequence ID" value="PIZ98724.1"/>
    <property type="molecule type" value="Genomic_DNA"/>
</dbReference>
<dbReference type="SUPFAM" id="SSF55931">
    <property type="entry name" value="Glutamine synthetase/guanido kinase"/>
    <property type="match status" value="1"/>
</dbReference>
<evidence type="ECO:0000256" key="4">
    <source>
        <dbReference type="ARBA" id="ARBA00022741"/>
    </source>
</evidence>
<comment type="catalytic activity">
    <reaction evidence="8 10">
        <text>L-aspartyl-tRNA(Asn) + L-glutamine + ATP + H2O = L-asparaginyl-tRNA(Asn) + L-glutamate + ADP + phosphate + 2 H(+)</text>
        <dbReference type="Rhea" id="RHEA:14513"/>
        <dbReference type="Rhea" id="RHEA-COMP:9674"/>
        <dbReference type="Rhea" id="RHEA-COMP:9677"/>
        <dbReference type="ChEBI" id="CHEBI:15377"/>
        <dbReference type="ChEBI" id="CHEBI:15378"/>
        <dbReference type="ChEBI" id="CHEBI:29985"/>
        <dbReference type="ChEBI" id="CHEBI:30616"/>
        <dbReference type="ChEBI" id="CHEBI:43474"/>
        <dbReference type="ChEBI" id="CHEBI:58359"/>
        <dbReference type="ChEBI" id="CHEBI:78515"/>
        <dbReference type="ChEBI" id="CHEBI:78516"/>
        <dbReference type="ChEBI" id="CHEBI:456216"/>
    </reaction>
</comment>
<keyword evidence="6 10" id="KW-0648">Protein biosynthesis</keyword>
<keyword evidence="4 10" id="KW-0547">Nucleotide-binding</keyword>
<evidence type="ECO:0000256" key="5">
    <source>
        <dbReference type="ARBA" id="ARBA00022840"/>
    </source>
</evidence>
<dbReference type="Pfam" id="PF02637">
    <property type="entry name" value="GatB_Yqey"/>
    <property type="match status" value="1"/>
</dbReference>
<dbReference type="GO" id="GO:0016740">
    <property type="term" value="F:transferase activity"/>
    <property type="evidence" value="ECO:0007669"/>
    <property type="project" value="UniProtKB-KW"/>
</dbReference>
<organism evidence="12 13">
    <name type="scientific">Candidatus Komeilibacteria bacterium CG_4_10_14_0_2_um_filter_37_10</name>
    <dbReference type="NCBI Taxonomy" id="1974470"/>
    <lineage>
        <taxon>Bacteria</taxon>
        <taxon>Candidatus Komeiliibacteriota</taxon>
    </lineage>
</organism>
<accession>A0A2M7VE13</accession>
<dbReference type="AlphaFoldDB" id="A0A2M7VE13"/>
<proteinExistence type="inferred from homology"/>
<evidence type="ECO:0000256" key="7">
    <source>
        <dbReference type="ARBA" id="ARBA00024799"/>
    </source>
</evidence>
<dbReference type="InterPro" id="IPR006075">
    <property type="entry name" value="Asn/Gln-tRNA_Trfase_suB/E_cat"/>
</dbReference>
<reference evidence="13" key="1">
    <citation type="submission" date="2017-09" db="EMBL/GenBank/DDBJ databases">
        <title>Depth-based differentiation of microbial function through sediment-hosted aquifers and enrichment of novel symbionts in the deep terrestrial subsurface.</title>
        <authorList>
            <person name="Probst A.J."/>
            <person name="Ladd B."/>
            <person name="Jarett J.K."/>
            <person name="Geller-Mcgrath D.E."/>
            <person name="Sieber C.M.K."/>
            <person name="Emerson J.B."/>
            <person name="Anantharaman K."/>
            <person name="Thomas B.C."/>
            <person name="Malmstrom R."/>
            <person name="Stieglmeier M."/>
            <person name="Klingl A."/>
            <person name="Woyke T."/>
            <person name="Ryan C.M."/>
            <person name="Banfield J.F."/>
        </authorList>
    </citation>
    <scope>NUCLEOTIDE SEQUENCE [LARGE SCALE GENOMIC DNA]</scope>
</reference>
<evidence type="ECO:0000256" key="3">
    <source>
        <dbReference type="ARBA" id="ARBA00022598"/>
    </source>
</evidence>
<dbReference type="EC" id="6.3.5.-" evidence="10"/>
<dbReference type="NCBIfam" id="NF004012">
    <property type="entry name" value="PRK05477.1-2"/>
    <property type="match status" value="1"/>
</dbReference>
<evidence type="ECO:0000313" key="13">
    <source>
        <dbReference type="Proteomes" id="UP000230405"/>
    </source>
</evidence>
<comment type="similarity">
    <text evidence="1 10">Belongs to the GatB/GatE family. GatB subfamily.</text>
</comment>
<evidence type="ECO:0000256" key="10">
    <source>
        <dbReference type="HAMAP-Rule" id="MF_00121"/>
    </source>
</evidence>
<dbReference type="GO" id="GO:0050566">
    <property type="term" value="F:asparaginyl-tRNA synthase (glutamine-hydrolyzing) activity"/>
    <property type="evidence" value="ECO:0007669"/>
    <property type="project" value="RHEA"/>
</dbReference>
<name>A0A2M7VE13_9BACT</name>
<comment type="subunit">
    <text evidence="2 10">Heterotrimer of A, B and C subunits.</text>
</comment>
<protein>
    <recommendedName>
        <fullName evidence="10">Aspartyl/glutamyl-tRNA(Asn/Gln) amidotransferase subunit B</fullName>
        <shortName evidence="10">Asp/Glu-ADT subunit B</shortName>
        <ecNumber evidence="10">6.3.5.-</ecNumber>
    </recommendedName>
</protein>
<keyword evidence="3 10" id="KW-0436">Ligase</keyword>
<evidence type="ECO:0000313" key="12">
    <source>
        <dbReference type="EMBL" id="PIZ98724.1"/>
    </source>
</evidence>
<dbReference type="PROSITE" id="PS01234">
    <property type="entry name" value="GATB"/>
    <property type="match status" value="1"/>
</dbReference>
<dbReference type="PANTHER" id="PTHR11659">
    <property type="entry name" value="GLUTAMYL-TRNA GLN AMIDOTRANSFERASE SUBUNIT B MITOCHONDRIAL AND PROKARYOTIC PET112-RELATED"/>
    <property type="match status" value="1"/>
</dbReference>
<evidence type="ECO:0000256" key="1">
    <source>
        <dbReference type="ARBA" id="ARBA00005306"/>
    </source>
</evidence>
<dbReference type="InterPro" id="IPR023168">
    <property type="entry name" value="GatB_Yqey_C_2"/>
</dbReference>
<dbReference type="InterPro" id="IPR004413">
    <property type="entry name" value="GatB"/>
</dbReference>
<dbReference type="NCBIfam" id="NF004014">
    <property type="entry name" value="PRK05477.1-4"/>
    <property type="match status" value="1"/>
</dbReference>
<evidence type="ECO:0000256" key="8">
    <source>
        <dbReference type="ARBA" id="ARBA00047380"/>
    </source>
</evidence>
<dbReference type="GO" id="GO:0050567">
    <property type="term" value="F:glutaminyl-tRNA synthase (glutamine-hydrolyzing) activity"/>
    <property type="evidence" value="ECO:0007669"/>
    <property type="project" value="UniProtKB-UniRule"/>
</dbReference>
<evidence type="ECO:0000259" key="11">
    <source>
        <dbReference type="SMART" id="SM00845"/>
    </source>
</evidence>
<sequence>MELETIIGLETHIQLRTKSKLFCSCSNDGENQLPNTTICPICLGHPGTLPVLNKQALDYAILMALALHMEIGADLKFDRKNYFYPDLPKGYQISQFDQPVGKNGFLSIFGSNFQKKIQIERLHLEEDAAKNIHSTDKTLVDYNRGGTPLIEIVSCPDLTSPQEAKAYMQELRLLARYLGVSDADMEKGHLRCDANISLRPIGEQKYWPKTEIKNINSFRFVEKALIFEVARQKQLWLSDEPPSQQSTRGWDAQTGTTYEQRLKEESNDYRFFPEPDLPPLHISSGYLEQIRHQLVELPAEKRARFKKEFELVGADVEVLVEDYLVADYFEKVMSELQDWLNTEMIDDEDGAAKLAKNKLKLARTAFGWITTELFKLMKEAKEEIGQIKITPENMAEFITLVYLNKINSSAAQIILQEMYFSGADPEHVLEEKNLSMISGNDELSTIINQIIINNPEQANDYRTGKSSLLQYFIGLAMKETKGRADPQILARLFKAKLNIE</sequence>
<dbReference type="InterPro" id="IPR003789">
    <property type="entry name" value="Asn/Gln_tRNA_amidoTrase-B-like"/>
</dbReference>
<evidence type="ECO:0000256" key="6">
    <source>
        <dbReference type="ARBA" id="ARBA00022917"/>
    </source>
</evidence>
<dbReference type="SUPFAM" id="SSF89095">
    <property type="entry name" value="GatB/YqeY motif"/>
    <property type="match status" value="1"/>
</dbReference>
<dbReference type="Proteomes" id="UP000230405">
    <property type="component" value="Unassembled WGS sequence"/>
</dbReference>